<keyword evidence="3" id="KW-1185">Reference proteome</keyword>
<dbReference type="EMBL" id="VYYT01000240">
    <property type="protein sequence ID" value="KAK2753537.1"/>
    <property type="molecule type" value="Genomic_DNA"/>
</dbReference>
<feature type="domain" description="F-box" evidence="1">
    <location>
        <begin position="212"/>
        <end position="260"/>
    </location>
</feature>
<accession>A0AAE0D473</accession>
<evidence type="ECO:0000259" key="1">
    <source>
        <dbReference type="PROSITE" id="PS50181"/>
    </source>
</evidence>
<reference evidence="2" key="1">
    <citation type="submission" date="2023-02" db="EMBL/GenBank/DDBJ databases">
        <title>Colletotrichum kahawae CIFC_Que2 genome sequencing and assembly.</title>
        <authorList>
            <person name="Baroncelli R."/>
        </authorList>
    </citation>
    <scope>NUCLEOTIDE SEQUENCE</scope>
    <source>
        <strain evidence="2">CIFC_Que2</strain>
    </source>
</reference>
<dbReference type="PROSITE" id="PS50181">
    <property type="entry name" value="FBOX"/>
    <property type="match status" value="1"/>
</dbReference>
<dbReference type="InterPro" id="IPR001810">
    <property type="entry name" value="F-box_dom"/>
</dbReference>
<evidence type="ECO:0000313" key="3">
    <source>
        <dbReference type="Proteomes" id="UP001281614"/>
    </source>
</evidence>
<dbReference type="AlphaFoldDB" id="A0AAE0D473"/>
<dbReference type="Pfam" id="PF00646">
    <property type="entry name" value="F-box"/>
    <property type="match status" value="1"/>
</dbReference>
<dbReference type="Proteomes" id="UP001281614">
    <property type="component" value="Unassembled WGS sequence"/>
</dbReference>
<proteinExistence type="predicted"/>
<comment type="caution">
    <text evidence="2">The sequence shown here is derived from an EMBL/GenBank/DDBJ whole genome shotgun (WGS) entry which is preliminary data.</text>
</comment>
<protein>
    <recommendedName>
        <fullName evidence="1">F-box domain-containing protein</fullName>
    </recommendedName>
</protein>
<gene>
    <name evidence="2" type="ORF">CKAH01_17574</name>
</gene>
<dbReference type="InterPro" id="IPR036047">
    <property type="entry name" value="F-box-like_dom_sf"/>
</dbReference>
<evidence type="ECO:0000313" key="2">
    <source>
        <dbReference type="EMBL" id="KAK2753537.1"/>
    </source>
</evidence>
<name>A0AAE0D473_COLKA</name>
<dbReference type="SUPFAM" id="SSF81383">
    <property type="entry name" value="F-box domain"/>
    <property type="match status" value="1"/>
</dbReference>
<dbReference type="SMART" id="SM00256">
    <property type="entry name" value="FBOX"/>
    <property type="match status" value="1"/>
</dbReference>
<sequence length="479" mass="54626">MTTTNKFTARLKYEQDWPKWFLQLQLRAHEQNVWEYINPKAADVSLPMQPPPLEEAIARSQTQVTGPGARQEYPDRFAKYFMAANESEEVRRGCLILRSWIHSTVDTRVLYAAQEIASAEGGSLQAVVRALPGQLALPKRNVMQSFFSSFKTKSSQKLDSLMQNTNLGASQKTEASAAGADSNSLQTTTSRRTYWNPRPILAPLKRTKANTESSLLKLPNELLLNIVERLELHDEFILGQTCKAFRTIVQKDWNAVFNRLSSAHKHIFLTGVAFVLPDNWVCFEIRERHVQLALKLARLKTVNQKYLNKIMSPFSHEFNSVISAKHEYFRVEPKIIRERFILYTQLDIVNEDGLTLEDCDVQKLCPHMKFDSDDGAQKRRWLYGAENLGKDVRTALSQPGNEISGYCPRCPTDYAIITGPESINIQAWYDFGSYKSPNDKSWTVHVWSDQNMLESGPIVYHDPGSIRRLYDTGTGENGQ</sequence>
<organism evidence="2 3">
    <name type="scientific">Colletotrichum kahawae</name>
    <name type="common">Coffee berry disease fungus</name>
    <dbReference type="NCBI Taxonomy" id="34407"/>
    <lineage>
        <taxon>Eukaryota</taxon>
        <taxon>Fungi</taxon>
        <taxon>Dikarya</taxon>
        <taxon>Ascomycota</taxon>
        <taxon>Pezizomycotina</taxon>
        <taxon>Sordariomycetes</taxon>
        <taxon>Hypocreomycetidae</taxon>
        <taxon>Glomerellales</taxon>
        <taxon>Glomerellaceae</taxon>
        <taxon>Colletotrichum</taxon>
        <taxon>Colletotrichum gloeosporioides species complex</taxon>
    </lineage>
</organism>